<dbReference type="InterPro" id="IPR003697">
    <property type="entry name" value="Maf-like"/>
</dbReference>
<comment type="caution">
    <text evidence="4">Lacks conserved residue(s) required for the propagation of feature annotation.</text>
</comment>
<dbReference type="RefSeq" id="WP_054557897.1">
    <property type="nucleotide sequence ID" value="NZ_LDJX01000001.1"/>
</dbReference>
<comment type="catalytic activity">
    <reaction evidence="4">
        <text>UTP + H2O = UMP + diphosphate + H(+)</text>
        <dbReference type="Rhea" id="RHEA:29395"/>
        <dbReference type="ChEBI" id="CHEBI:15377"/>
        <dbReference type="ChEBI" id="CHEBI:15378"/>
        <dbReference type="ChEBI" id="CHEBI:33019"/>
        <dbReference type="ChEBI" id="CHEBI:46398"/>
        <dbReference type="ChEBI" id="CHEBI:57865"/>
        <dbReference type="EC" id="3.6.1.9"/>
    </reaction>
</comment>
<feature type="site" description="Important for substrate specificity" evidence="4">
    <location>
        <position position="82"/>
    </location>
</feature>
<evidence type="ECO:0000256" key="3">
    <source>
        <dbReference type="ARBA" id="ARBA00023080"/>
    </source>
</evidence>
<reference evidence="5 6" key="1">
    <citation type="submission" date="2015-09" db="EMBL/GenBank/DDBJ databases">
        <title>Genome sequence of the marine flavobacterium Croceitalea dokdonensis DOKDO 023 that contains proton- and sodium-pumping rhodopsins.</title>
        <authorList>
            <person name="Kwon S.-K."/>
            <person name="Lee H.K."/>
            <person name="Kwak M.-J."/>
            <person name="Kim J.F."/>
        </authorList>
    </citation>
    <scope>NUCLEOTIDE SEQUENCE [LARGE SCALE GENOMIC DNA]</scope>
    <source>
        <strain evidence="5 6">DOKDO 023</strain>
    </source>
</reference>
<evidence type="ECO:0000256" key="2">
    <source>
        <dbReference type="ARBA" id="ARBA00022801"/>
    </source>
</evidence>
<dbReference type="GO" id="GO:0036221">
    <property type="term" value="F:UTP diphosphatase activity"/>
    <property type="evidence" value="ECO:0007669"/>
    <property type="project" value="RHEA"/>
</dbReference>
<keyword evidence="2 4" id="KW-0378">Hydrolase</keyword>
<accession>A0A0P7AY38</accession>
<keyword evidence="6" id="KW-1185">Reference proteome</keyword>
<name>A0A0P7AY38_9FLAO</name>
<dbReference type="GO" id="GO:0036218">
    <property type="term" value="F:dTTP diphosphatase activity"/>
    <property type="evidence" value="ECO:0007669"/>
    <property type="project" value="RHEA"/>
</dbReference>
<comment type="subcellular location">
    <subcellularLocation>
        <location evidence="4">Cytoplasm</location>
    </subcellularLocation>
</comment>
<proteinExistence type="inferred from homology"/>
<dbReference type="EC" id="3.6.1.9" evidence="4"/>
<dbReference type="SUPFAM" id="SSF52972">
    <property type="entry name" value="ITPase-like"/>
    <property type="match status" value="1"/>
</dbReference>
<dbReference type="GO" id="GO:0009117">
    <property type="term" value="P:nucleotide metabolic process"/>
    <property type="evidence" value="ECO:0007669"/>
    <property type="project" value="UniProtKB-KW"/>
</dbReference>
<feature type="site" description="Important for substrate specificity" evidence="4">
    <location>
        <position position="164"/>
    </location>
</feature>
<feature type="active site" description="Proton acceptor" evidence="4">
    <location>
        <position position="81"/>
    </location>
</feature>
<dbReference type="HAMAP" id="MF_00528">
    <property type="entry name" value="Maf"/>
    <property type="match status" value="1"/>
</dbReference>
<dbReference type="Proteomes" id="UP000050280">
    <property type="component" value="Unassembled WGS sequence"/>
</dbReference>
<dbReference type="OrthoDB" id="9807767at2"/>
<dbReference type="GO" id="GO:0005737">
    <property type="term" value="C:cytoplasm"/>
    <property type="evidence" value="ECO:0007669"/>
    <property type="project" value="UniProtKB-SubCell"/>
</dbReference>
<dbReference type="EMBL" id="LDJX01000001">
    <property type="protein sequence ID" value="KPM33763.1"/>
    <property type="molecule type" value="Genomic_DNA"/>
</dbReference>
<comment type="cofactor">
    <cofactor evidence="1 4">
        <name>a divalent metal cation</name>
        <dbReference type="ChEBI" id="CHEBI:60240"/>
    </cofactor>
</comment>
<keyword evidence="3 4" id="KW-0546">Nucleotide metabolism</keyword>
<dbReference type="Gene3D" id="3.90.950.10">
    <property type="match status" value="1"/>
</dbReference>
<comment type="function">
    <text evidence="4">Nucleoside triphosphate pyrophosphatase that hydrolyzes dTTP and UTP. May have a dual role in cell division arrest and in preventing the incorporation of modified nucleotides into cellular nucleic acids.</text>
</comment>
<keyword evidence="4" id="KW-0963">Cytoplasm</keyword>
<organism evidence="5 6">
    <name type="scientific">Croceitalea dokdonensis DOKDO 023</name>
    <dbReference type="NCBI Taxonomy" id="1300341"/>
    <lineage>
        <taxon>Bacteria</taxon>
        <taxon>Pseudomonadati</taxon>
        <taxon>Bacteroidota</taxon>
        <taxon>Flavobacteriia</taxon>
        <taxon>Flavobacteriales</taxon>
        <taxon>Flavobacteriaceae</taxon>
        <taxon>Croceitalea</taxon>
    </lineage>
</organism>
<dbReference type="PIRSF" id="PIRSF006305">
    <property type="entry name" value="Maf"/>
    <property type="match status" value="1"/>
</dbReference>
<gene>
    <name evidence="5" type="ORF">I595_669</name>
</gene>
<dbReference type="AlphaFoldDB" id="A0A0P7AY38"/>
<feature type="site" description="Important for substrate specificity" evidence="4">
    <location>
        <position position="23"/>
    </location>
</feature>
<dbReference type="InterPro" id="IPR029001">
    <property type="entry name" value="ITPase-like_fam"/>
</dbReference>
<dbReference type="PANTHER" id="PTHR43213:SF5">
    <property type="entry name" value="BIFUNCTIONAL DTTP_UTP PYROPHOSPHATASE_METHYLTRANSFERASE PROTEIN-RELATED"/>
    <property type="match status" value="1"/>
</dbReference>
<dbReference type="STRING" id="1300341.I595_669"/>
<dbReference type="PANTHER" id="PTHR43213">
    <property type="entry name" value="BIFUNCTIONAL DTTP/UTP PYROPHOSPHATASE/METHYLTRANSFERASE PROTEIN-RELATED"/>
    <property type="match status" value="1"/>
</dbReference>
<dbReference type="NCBIfam" id="TIGR00172">
    <property type="entry name" value="maf"/>
    <property type="match status" value="1"/>
</dbReference>
<comment type="similarity">
    <text evidence="4">Belongs to the Maf family. YhdE subfamily.</text>
</comment>
<dbReference type="CDD" id="cd00555">
    <property type="entry name" value="Maf"/>
    <property type="match status" value="1"/>
</dbReference>
<evidence type="ECO:0000256" key="1">
    <source>
        <dbReference type="ARBA" id="ARBA00001968"/>
    </source>
</evidence>
<protein>
    <recommendedName>
        <fullName evidence="4">dTTP/UTP pyrophosphatase</fullName>
        <shortName evidence="4">dTTPase/UTPase</shortName>
        <ecNumber evidence="4">3.6.1.9</ecNumber>
    </recommendedName>
    <alternativeName>
        <fullName evidence="4">Nucleoside triphosphate pyrophosphatase</fullName>
    </alternativeName>
    <alternativeName>
        <fullName evidence="4">Nucleotide pyrophosphatase</fullName>
        <shortName evidence="4">Nucleotide PPase</shortName>
    </alternativeName>
</protein>
<dbReference type="PATRIC" id="fig|1300341.3.peg.661"/>
<evidence type="ECO:0000313" key="5">
    <source>
        <dbReference type="EMBL" id="KPM33763.1"/>
    </source>
</evidence>
<comment type="caution">
    <text evidence="5">The sequence shown here is derived from an EMBL/GenBank/DDBJ whole genome shotgun (WGS) entry which is preliminary data.</text>
</comment>
<comment type="catalytic activity">
    <reaction evidence="4">
        <text>dTTP + H2O = dTMP + diphosphate + H(+)</text>
        <dbReference type="Rhea" id="RHEA:28534"/>
        <dbReference type="ChEBI" id="CHEBI:15377"/>
        <dbReference type="ChEBI" id="CHEBI:15378"/>
        <dbReference type="ChEBI" id="CHEBI:33019"/>
        <dbReference type="ChEBI" id="CHEBI:37568"/>
        <dbReference type="ChEBI" id="CHEBI:63528"/>
        <dbReference type="EC" id="3.6.1.9"/>
    </reaction>
</comment>
<sequence length="201" mass="22617">MIKNPLADKLTGYQLVLASGSPRRQQFFRDLGIDFIIRIKEVDEVYPPNLKGGDIADYLAILKAAPQIDGLEGNEILITSDTVVWHDNASLAKAQDRTEAIKMLQKLSGTWHQVITSVCFTTHHLQKIIRDTTWVKFNPISETEISFYVDKYQPYDKAGAYGIQDWLGAVAIERIEGSYNTVVGLPTHQVYKTLMDMVSQG</sequence>
<dbReference type="Pfam" id="PF02545">
    <property type="entry name" value="Maf"/>
    <property type="match status" value="1"/>
</dbReference>
<evidence type="ECO:0000313" key="6">
    <source>
        <dbReference type="Proteomes" id="UP000050280"/>
    </source>
</evidence>
<evidence type="ECO:0000256" key="4">
    <source>
        <dbReference type="HAMAP-Rule" id="MF_00528"/>
    </source>
</evidence>